<dbReference type="AlphaFoldDB" id="A0AAE0ZD12"/>
<protein>
    <submittedName>
        <fullName evidence="1">Uncharacterized protein</fullName>
    </submittedName>
</protein>
<evidence type="ECO:0000313" key="2">
    <source>
        <dbReference type="Proteomes" id="UP001283361"/>
    </source>
</evidence>
<keyword evidence="2" id="KW-1185">Reference proteome</keyword>
<sequence length="68" mass="7831">MVSGERGSGKWSDKYPNLIRHCRFSRQQMGHFSVKFSDKALVNGSEIQRASMDFELSGRLRQPTRISK</sequence>
<gene>
    <name evidence="1" type="ORF">RRG08_040464</name>
</gene>
<reference evidence="1" key="1">
    <citation type="journal article" date="2023" name="G3 (Bethesda)">
        <title>A reference genome for the long-term kleptoplast-retaining sea slug Elysia crispata morphotype clarki.</title>
        <authorList>
            <person name="Eastman K.E."/>
            <person name="Pendleton A.L."/>
            <person name="Shaikh M.A."/>
            <person name="Suttiyut T."/>
            <person name="Ogas R."/>
            <person name="Tomko P."/>
            <person name="Gavelis G."/>
            <person name="Widhalm J.R."/>
            <person name="Wisecaver J.H."/>
        </authorList>
    </citation>
    <scope>NUCLEOTIDE SEQUENCE</scope>
    <source>
        <strain evidence="1">ECLA1</strain>
    </source>
</reference>
<dbReference type="EMBL" id="JAWDGP010004190">
    <property type="protein sequence ID" value="KAK3766945.1"/>
    <property type="molecule type" value="Genomic_DNA"/>
</dbReference>
<organism evidence="1 2">
    <name type="scientific">Elysia crispata</name>
    <name type="common">lettuce slug</name>
    <dbReference type="NCBI Taxonomy" id="231223"/>
    <lineage>
        <taxon>Eukaryota</taxon>
        <taxon>Metazoa</taxon>
        <taxon>Spiralia</taxon>
        <taxon>Lophotrochozoa</taxon>
        <taxon>Mollusca</taxon>
        <taxon>Gastropoda</taxon>
        <taxon>Heterobranchia</taxon>
        <taxon>Euthyneura</taxon>
        <taxon>Panpulmonata</taxon>
        <taxon>Sacoglossa</taxon>
        <taxon>Placobranchoidea</taxon>
        <taxon>Plakobranchidae</taxon>
        <taxon>Elysia</taxon>
    </lineage>
</organism>
<proteinExistence type="predicted"/>
<comment type="caution">
    <text evidence="1">The sequence shown here is derived from an EMBL/GenBank/DDBJ whole genome shotgun (WGS) entry which is preliminary data.</text>
</comment>
<accession>A0AAE0ZD12</accession>
<name>A0AAE0ZD12_9GAST</name>
<evidence type="ECO:0000313" key="1">
    <source>
        <dbReference type="EMBL" id="KAK3766945.1"/>
    </source>
</evidence>
<dbReference type="Proteomes" id="UP001283361">
    <property type="component" value="Unassembled WGS sequence"/>
</dbReference>